<dbReference type="AlphaFoldDB" id="A0A2A3TYI8"/>
<organism evidence="2 3">
    <name type="scientific">Levilactobacillus brevis</name>
    <name type="common">Lactobacillus brevis</name>
    <dbReference type="NCBI Taxonomy" id="1580"/>
    <lineage>
        <taxon>Bacteria</taxon>
        <taxon>Bacillati</taxon>
        <taxon>Bacillota</taxon>
        <taxon>Bacilli</taxon>
        <taxon>Lactobacillales</taxon>
        <taxon>Lactobacillaceae</taxon>
        <taxon>Levilactobacillus</taxon>
    </lineage>
</organism>
<evidence type="ECO:0000313" key="3">
    <source>
        <dbReference type="Proteomes" id="UP000217918"/>
    </source>
</evidence>
<dbReference type="InterPro" id="IPR036514">
    <property type="entry name" value="SGNH_hydro_sf"/>
</dbReference>
<name>A0A2A3TYI8_LEVBR</name>
<dbReference type="InterPro" id="IPR013830">
    <property type="entry name" value="SGNH_hydro"/>
</dbReference>
<reference evidence="2 3" key="1">
    <citation type="submission" date="2017-09" db="EMBL/GenBank/DDBJ databases">
        <title>Genome sequence of Lactobacillus brevis D7.</title>
        <authorList>
            <person name="Kwon M.-S."/>
            <person name="Lim S.K."/>
            <person name="Choi H.-J."/>
        </authorList>
    </citation>
    <scope>NUCLEOTIDE SEQUENCE [LARGE SCALE GENOMIC DNA]</scope>
    <source>
        <strain evidence="2 3">D7</strain>
    </source>
</reference>
<dbReference type="Pfam" id="PF13472">
    <property type="entry name" value="Lipase_GDSL_2"/>
    <property type="match status" value="1"/>
</dbReference>
<evidence type="ECO:0000313" key="2">
    <source>
        <dbReference type="EMBL" id="PBQ23706.1"/>
    </source>
</evidence>
<comment type="caution">
    <text evidence="2">The sequence shown here is derived from an EMBL/GenBank/DDBJ whole genome shotgun (WGS) entry which is preliminary data.</text>
</comment>
<feature type="domain" description="SGNH hydrolase-type esterase" evidence="1">
    <location>
        <begin position="63"/>
        <end position="216"/>
    </location>
</feature>
<dbReference type="EMBL" id="NVYO01000001">
    <property type="protein sequence ID" value="PBQ23706.1"/>
    <property type="molecule type" value="Genomic_DNA"/>
</dbReference>
<sequence length="231" mass="26032">MLDRTTQLTNLNPDILDFQNQLRTQYDIENQTVKSGQIDFIGSSLMEIFPIKKMQLEGNLNLDKIIYNRGVRATTTADLLAHMNTLIFDLNPSKIFMNIGSNDVGFGVSEEEMVANYDNICQQIATRLPNCKVYVMAYYPVNTKAQFGNSDNEHTSLFHVRTNASLQAASNLVAKIAKKYGFMPINVNQGLTDMQGNLKPKLTFDGAHLLPEGYQIVLNNLMPYLKTTRLN</sequence>
<dbReference type="RefSeq" id="WP_096109998.1">
    <property type="nucleotide sequence ID" value="NZ_JAFDOK010000004.1"/>
</dbReference>
<dbReference type="Gene3D" id="3.40.50.1110">
    <property type="entry name" value="SGNH hydrolase"/>
    <property type="match status" value="1"/>
</dbReference>
<accession>A0A2A3TYI8</accession>
<proteinExistence type="predicted"/>
<dbReference type="SUPFAM" id="SSF52266">
    <property type="entry name" value="SGNH hydrolase"/>
    <property type="match status" value="1"/>
</dbReference>
<protein>
    <submittedName>
        <fullName evidence="2">Lysophospholipase</fullName>
    </submittedName>
</protein>
<evidence type="ECO:0000259" key="1">
    <source>
        <dbReference type="Pfam" id="PF13472"/>
    </source>
</evidence>
<gene>
    <name evidence="2" type="ORF">CNR29_06650</name>
</gene>
<dbReference type="Proteomes" id="UP000217918">
    <property type="component" value="Unassembled WGS sequence"/>
</dbReference>